<dbReference type="PANTHER" id="PTHR33567">
    <property type="entry name" value="CHROMATE ION TRANSPORTER (EUROFUNG)"/>
    <property type="match status" value="1"/>
</dbReference>
<dbReference type="GO" id="GO:0005886">
    <property type="term" value="C:plasma membrane"/>
    <property type="evidence" value="ECO:0007669"/>
    <property type="project" value="UniProtKB-SubCell"/>
</dbReference>
<dbReference type="GO" id="GO:0015109">
    <property type="term" value="F:chromate transmembrane transporter activity"/>
    <property type="evidence" value="ECO:0007669"/>
    <property type="project" value="InterPro"/>
</dbReference>
<keyword evidence="5 8" id="KW-1133">Transmembrane helix</keyword>
<feature type="transmembrane region" description="Helical" evidence="8">
    <location>
        <begin position="374"/>
        <end position="399"/>
    </location>
</feature>
<comment type="subcellular location">
    <subcellularLocation>
        <location evidence="1">Cell membrane</location>
        <topology evidence="1">Multi-pass membrane protein</topology>
    </subcellularLocation>
</comment>
<feature type="compositionally biased region" description="Low complexity" evidence="7">
    <location>
        <begin position="22"/>
        <end position="33"/>
    </location>
</feature>
<feature type="transmembrane region" description="Helical" evidence="8">
    <location>
        <begin position="237"/>
        <end position="257"/>
    </location>
</feature>
<gene>
    <name evidence="9" type="ORF">DFA_09475</name>
</gene>
<feature type="transmembrane region" description="Helical" evidence="8">
    <location>
        <begin position="436"/>
        <end position="457"/>
    </location>
</feature>
<name>F4Q7Q7_CACFS</name>
<dbReference type="RefSeq" id="XP_004352132.1">
    <property type="nucleotide sequence ID" value="XM_004352080.1"/>
</dbReference>
<evidence type="ECO:0000256" key="7">
    <source>
        <dbReference type="SAM" id="MobiDB-lite"/>
    </source>
</evidence>
<accession>F4Q7Q7</accession>
<feature type="transmembrane region" description="Helical" evidence="8">
    <location>
        <begin position="180"/>
        <end position="202"/>
    </location>
</feature>
<dbReference type="OrthoDB" id="2160638at2759"/>
<comment type="similarity">
    <text evidence="2">Belongs to the chromate ion transporter (CHR) (TC 2.A.51) family.</text>
</comment>
<dbReference type="GeneID" id="14867893"/>
<evidence type="ECO:0000256" key="8">
    <source>
        <dbReference type="SAM" id="Phobius"/>
    </source>
</evidence>
<feature type="transmembrane region" description="Helical" evidence="8">
    <location>
        <begin position="214"/>
        <end position="231"/>
    </location>
</feature>
<sequence length="544" mass="60614">MIESDLEMDPLPSQDKGGASGSGSSSSSSGSSSNGNVDSIVKEIGNKMISNEMESIDIRPHYNDGSIKEDPDQQQEVNELSFSDRLRFMTTLGGEEQQIVEIYKIVKHRLSIDYDFKKSLSMVKHSPGGIISNYLFSICLRFYSVKDALSMFVLQNIIGLSLIVGMGVGSHLVNQFNNPIWNIGMESGLVSAGIGILISAMVDSLQFNIKTTEPTFLTKLVFIFVIIASIFETYWIYIMLGSIGISILFYFPHQYLLNIVNRRRKMFDHDFEPFYKYGGSEDIRDDQSSSSSSSSSSTSSTNDLIKPISQDVTYPKNQRFIYAVKEFFVPGEMYSKSLTPSIVQACVSLYIVSLALVMLFRFKIYPNSLEADLVFQFFLMGSLIVGGSHLTIPLMFLAVQGSIRIPEFFKGFTLVHALPGSVANFAGYLGASTTSAWIGIVLWISLTLPSILINIILSANHERIQKSNFMKNFFECLSCASLALAFAKALYIWSAGIMTYEFALVSLVVVACIRAFKLSYHFVIILSIIIGEIVQIYYYPLFTI</sequence>
<proteinExistence type="inferred from homology"/>
<evidence type="ECO:0000256" key="2">
    <source>
        <dbReference type="ARBA" id="ARBA00005262"/>
    </source>
</evidence>
<feature type="region of interest" description="Disordered" evidence="7">
    <location>
        <begin position="1"/>
        <end position="40"/>
    </location>
</feature>
<dbReference type="Pfam" id="PF02417">
    <property type="entry name" value="Chromate_transp"/>
    <property type="match status" value="1"/>
</dbReference>
<feature type="transmembrane region" description="Helical" evidence="8">
    <location>
        <begin position="469"/>
        <end position="486"/>
    </location>
</feature>
<evidence type="ECO:0000256" key="6">
    <source>
        <dbReference type="ARBA" id="ARBA00023136"/>
    </source>
</evidence>
<evidence type="ECO:0000313" key="10">
    <source>
        <dbReference type="Proteomes" id="UP000007797"/>
    </source>
</evidence>
<reference evidence="10" key="1">
    <citation type="journal article" date="2011" name="Genome Res.">
        <title>Phylogeny-wide analysis of social amoeba genomes highlights ancient origins for complex intercellular communication.</title>
        <authorList>
            <person name="Heidel A.J."/>
            <person name="Lawal H.M."/>
            <person name="Felder M."/>
            <person name="Schilde C."/>
            <person name="Helps N.R."/>
            <person name="Tunggal B."/>
            <person name="Rivero F."/>
            <person name="John U."/>
            <person name="Schleicher M."/>
            <person name="Eichinger L."/>
            <person name="Platzer M."/>
            <person name="Noegel A.A."/>
            <person name="Schaap P."/>
            <person name="Gloeckner G."/>
        </authorList>
    </citation>
    <scope>NUCLEOTIDE SEQUENCE [LARGE SCALE GENOMIC DNA]</scope>
    <source>
        <strain evidence="10">SH3</strain>
    </source>
</reference>
<dbReference type="AlphaFoldDB" id="F4Q7Q7"/>
<evidence type="ECO:0000313" key="9">
    <source>
        <dbReference type="EMBL" id="EGG15807.1"/>
    </source>
</evidence>
<feature type="transmembrane region" description="Helical" evidence="8">
    <location>
        <begin position="411"/>
        <end position="430"/>
    </location>
</feature>
<evidence type="ECO:0000256" key="3">
    <source>
        <dbReference type="ARBA" id="ARBA00022475"/>
    </source>
</evidence>
<feature type="transmembrane region" description="Helical" evidence="8">
    <location>
        <begin position="342"/>
        <end position="362"/>
    </location>
</feature>
<dbReference type="PANTHER" id="PTHR33567:SF3">
    <property type="entry name" value="CHROMATE ION TRANSPORTER (EUROFUNG)"/>
    <property type="match status" value="1"/>
</dbReference>
<feature type="compositionally biased region" description="Low complexity" evidence="7">
    <location>
        <begin position="288"/>
        <end position="301"/>
    </location>
</feature>
<feature type="transmembrane region" description="Helical" evidence="8">
    <location>
        <begin position="520"/>
        <end position="539"/>
    </location>
</feature>
<keyword evidence="4 8" id="KW-0812">Transmembrane</keyword>
<keyword evidence="3" id="KW-1003">Cell membrane</keyword>
<feature type="region of interest" description="Disordered" evidence="7">
    <location>
        <begin position="282"/>
        <end position="302"/>
    </location>
</feature>
<dbReference type="Proteomes" id="UP000007797">
    <property type="component" value="Unassembled WGS sequence"/>
</dbReference>
<dbReference type="KEGG" id="dfa:DFA_09475"/>
<evidence type="ECO:0000256" key="1">
    <source>
        <dbReference type="ARBA" id="ARBA00004651"/>
    </source>
</evidence>
<feature type="transmembrane region" description="Helical" evidence="8">
    <location>
        <begin position="492"/>
        <end position="513"/>
    </location>
</feature>
<dbReference type="InterPro" id="IPR003370">
    <property type="entry name" value="Chromate_transpt"/>
</dbReference>
<dbReference type="EMBL" id="GL883025">
    <property type="protein sequence ID" value="EGG15807.1"/>
    <property type="molecule type" value="Genomic_DNA"/>
</dbReference>
<keyword evidence="10" id="KW-1185">Reference proteome</keyword>
<keyword evidence="6 8" id="KW-0472">Membrane</keyword>
<organism evidence="9 10">
    <name type="scientific">Cavenderia fasciculata</name>
    <name type="common">Slime mold</name>
    <name type="synonym">Dictyostelium fasciculatum</name>
    <dbReference type="NCBI Taxonomy" id="261658"/>
    <lineage>
        <taxon>Eukaryota</taxon>
        <taxon>Amoebozoa</taxon>
        <taxon>Evosea</taxon>
        <taxon>Eumycetozoa</taxon>
        <taxon>Dictyostelia</taxon>
        <taxon>Acytosteliales</taxon>
        <taxon>Cavenderiaceae</taxon>
        <taxon>Cavenderia</taxon>
    </lineage>
</organism>
<feature type="transmembrane region" description="Helical" evidence="8">
    <location>
        <begin position="148"/>
        <end position="168"/>
    </location>
</feature>
<protein>
    <submittedName>
        <fullName evidence="9">Uncharacterized protein</fullName>
    </submittedName>
</protein>
<evidence type="ECO:0000256" key="4">
    <source>
        <dbReference type="ARBA" id="ARBA00022692"/>
    </source>
</evidence>
<evidence type="ECO:0000256" key="5">
    <source>
        <dbReference type="ARBA" id="ARBA00022989"/>
    </source>
</evidence>